<sequence>MFEEVECKCAGIRARSFLVESCGPGTDIIEPTLAFVSMINVLLHPYLPDVMQRRRREDGHQNISLTVVCHAFVLPYLLSTGLLEASYRRAFHLLLCQPGLVSHGKSHLGHGSFRHGA</sequence>
<accession>E9G3R3</accession>
<evidence type="ECO:0000313" key="1">
    <source>
        <dbReference type="EMBL" id="EFX85935.1"/>
    </source>
</evidence>
<dbReference type="HOGENOM" id="CLU_2087250_0_0_1"/>
<reference evidence="1 2" key="1">
    <citation type="journal article" date="2011" name="Science">
        <title>The ecoresponsive genome of Daphnia pulex.</title>
        <authorList>
            <person name="Colbourne J.K."/>
            <person name="Pfrender M.E."/>
            <person name="Gilbert D."/>
            <person name="Thomas W.K."/>
            <person name="Tucker A."/>
            <person name="Oakley T.H."/>
            <person name="Tokishita S."/>
            <person name="Aerts A."/>
            <person name="Arnold G.J."/>
            <person name="Basu M.K."/>
            <person name="Bauer D.J."/>
            <person name="Caceres C.E."/>
            <person name="Carmel L."/>
            <person name="Casola C."/>
            <person name="Choi J.H."/>
            <person name="Detter J.C."/>
            <person name="Dong Q."/>
            <person name="Dusheyko S."/>
            <person name="Eads B.D."/>
            <person name="Frohlich T."/>
            <person name="Geiler-Samerotte K.A."/>
            <person name="Gerlach D."/>
            <person name="Hatcher P."/>
            <person name="Jogdeo S."/>
            <person name="Krijgsveld J."/>
            <person name="Kriventseva E.V."/>
            <person name="Kultz D."/>
            <person name="Laforsch C."/>
            <person name="Lindquist E."/>
            <person name="Lopez J."/>
            <person name="Manak J.R."/>
            <person name="Muller J."/>
            <person name="Pangilinan J."/>
            <person name="Patwardhan R.P."/>
            <person name="Pitluck S."/>
            <person name="Pritham E.J."/>
            <person name="Rechtsteiner A."/>
            <person name="Rho M."/>
            <person name="Rogozin I.B."/>
            <person name="Sakarya O."/>
            <person name="Salamov A."/>
            <person name="Schaack S."/>
            <person name="Shapiro H."/>
            <person name="Shiga Y."/>
            <person name="Skalitzky C."/>
            <person name="Smith Z."/>
            <person name="Souvorov A."/>
            <person name="Sung W."/>
            <person name="Tang Z."/>
            <person name="Tsuchiya D."/>
            <person name="Tu H."/>
            <person name="Vos H."/>
            <person name="Wang M."/>
            <person name="Wolf Y.I."/>
            <person name="Yamagata H."/>
            <person name="Yamada T."/>
            <person name="Ye Y."/>
            <person name="Shaw J.R."/>
            <person name="Andrews J."/>
            <person name="Crease T.J."/>
            <person name="Tang H."/>
            <person name="Lucas S.M."/>
            <person name="Robertson H.M."/>
            <person name="Bork P."/>
            <person name="Koonin E.V."/>
            <person name="Zdobnov E.M."/>
            <person name="Grigoriev I.V."/>
            <person name="Lynch M."/>
            <person name="Boore J.L."/>
        </authorList>
    </citation>
    <scope>NUCLEOTIDE SEQUENCE [LARGE SCALE GENOMIC DNA]</scope>
</reference>
<name>E9G3R3_DAPPU</name>
<dbReference type="EMBL" id="GL732531">
    <property type="protein sequence ID" value="EFX85935.1"/>
    <property type="molecule type" value="Genomic_DNA"/>
</dbReference>
<dbReference type="KEGG" id="dpx:DAPPUDRAFT_237368"/>
<protein>
    <submittedName>
        <fullName evidence="1">Uncharacterized protein</fullName>
    </submittedName>
</protein>
<proteinExistence type="predicted"/>
<dbReference type="Proteomes" id="UP000000305">
    <property type="component" value="Unassembled WGS sequence"/>
</dbReference>
<evidence type="ECO:0000313" key="2">
    <source>
        <dbReference type="Proteomes" id="UP000000305"/>
    </source>
</evidence>
<dbReference type="InParanoid" id="E9G3R3"/>
<keyword evidence="2" id="KW-1185">Reference proteome</keyword>
<dbReference type="AlphaFoldDB" id="E9G3R3"/>
<organism evidence="1 2">
    <name type="scientific">Daphnia pulex</name>
    <name type="common">Water flea</name>
    <dbReference type="NCBI Taxonomy" id="6669"/>
    <lineage>
        <taxon>Eukaryota</taxon>
        <taxon>Metazoa</taxon>
        <taxon>Ecdysozoa</taxon>
        <taxon>Arthropoda</taxon>
        <taxon>Crustacea</taxon>
        <taxon>Branchiopoda</taxon>
        <taxon>Diplostraca</taxon>
        <taxon>Cladocera</taxon>
        <taxon>Anomopoda</taxon>
        <taxon>Daphniidae</taxon>
        <taxon>Daphnia</taxon>
    </lineage>
</organism>
<gene>
    <name evidence="1" type="ORF">DAPPUDRAFT_237368</name>
</gene>
<dbReference type="PhylomeDB" id="E9G3R3"/>